<dbReference type="EMBL" id="JAALFE010000014">
    <property type="protein sequence ID" value="NGQ92035.1"/>
    <property type="molecule type" value="Genomic_DNA"/>
</dbReference>
<dbReference type="InterPro" id="IPR002060">
    <property type="entry name" value="Squ/phyt_synthse"/>
</dbReference>
<gene>
    <name evidence="1" type="ORF">G5V65_14120</name>
</gene>
<dbReference type="Gene3D" id="1.10.600.10">
    <property type="entry name" value="Farnesyl Diphosphate Synthase"/>
    <property type="match status" value="1"/>
</dbReference>
<dbReference type="Pfam" id="PF00494">
    <property type="entry name" value="SQS_PSY"/>
    <property type="match status" value="1"/>
</dbReference>
<comment type="caution">
    <text evidence="1">The sequence shown here is derived from an EMBL/GenBank/DDBJ whole genome shotgun (WGS) entry which is preliminary data.</text>
</comment>
<dbReference type="AlphaFoldDB" id="A0A6M1U6P3"/>
<proteinExistence type="predicted"/>
<protein>
    <submittedName>
        <fullName evidence="1">Squalene/phytoene synthase family protein</fullName>
    </submittedName>
</protein>
<dbReference type="RefSeq" id="WP_165051255.1">
    <property type="nucleotide sequence ID" value="NZ_JAALFE010000014.1"/>
</dbReference>
<dbReference type="Proteomes" id="UP000474758">
    <property type="component" value="Unassembled WGS sequence"/>
</dbReference>
<dbReference type="InterPro" id="IPR008949">
    <property type="entry name" value="Isoprenoid_synthase_dom_sf"/>
</dbReference>
<keyword evidence="2" id="KW-1185">Reference proteome</keyword>
<accession>A0A6M1U6P3</accession>
<sequence length="261" mass="28105">MSPEAVGACAALVERGDADRFAAVMAAPLAVRGRLFVLYAFNLEVARAPWVTQEPMIAEMRLQWWRDVLAEAAEGRAPRGHEVAGPLHALIRGTELPVAVLDRLVEARRRDIWREPFADEAELGAYLEDTAGGLLWAAGRCLGAVEADEAALRDLGWAAGLASYLQAVPELLARGRQPLVRADAAGIAAMAEAGLDRLAQARARLGTIAARAQGATLAGWQAGGLLRLARAEPERVLRGELRLSEFRRRGGLLLAGWRGRL</sequence>
<name>A0A6M1U6P3_9RHOB</name>
<organism evidence="1 2">
    <name type="scientific">Paragemmobacter kunshanensis</name>
    <dbReference type="NCBI Taxonomy" id="2583234"/>
    <lineage>
        <taxon>Bacteria</taxon>
        <taxon>Pseudomonadati</taxon>
        <taxon>Pseudomonadota</taxon>
        <taxon>Alphaproteobacteria</taxon>
        <taxon>Rhodobacterales</taxon>
        <taxon>Paracoccaceae</taxon>
        <taxon>Paragemmobacter</taxon>
    </lineage>
</organism>
<dbReference type="SUPFAM" id="SSF48576">
    <property type="entry name" value="Terpenoid synthases"/>
    <property type="match status" value="1"/>
</dbReference>
<reference evidence="1 2" key="1">
    <citation type="submission" date="2020-02" db="EMBL/GenBank/DDBJ databases">
        <title>Rhodobacter translucens sp. nov., a novel bacterium isolated from activated sludge.</title>
        <authorList>
            <person name="Liu J."/>
        </authorList>
    </citation>
    <scope>NUCLEOTIDE SEQUENCE [LARGE SCALE GENOMIC DNA]</scope>
    <source>
        <strain evidence="1 2">HX-7-19</strain>
    </source>
</reference>
<evidence type="ECO:0000313" key="2">
    <source>
        <dbReference type="Proteomes" id="UP000474758"/>
    </source>
</evidence>
<evidence type="ECO:0000313" key="1">
    <source>
        <dbReference type="EMBL" id="NGQ92035.1"/>
    </source>
</evidence>